<feature type="domain" description="ABC transporter" evidence="8">
    <location>
        <begin position="333"/>
        <end position="565"/>
    </location>
</feature>
<dbReference type="InterPro" id="IPR036640">
    <property type="entry name" value="ABC1_TM_sf"/>
</dbReference>
<dbReference type="Gene3D" id="3.40.50.300">
    <property type="entry name" value="P-loop containing nucleotide triphosphate hydrolases"/>
    <property type="match status" value="1"/>
</dbReference>
<dbReference type="InterPro" id="IPR011527">
    <property type="entry name" value="ABC1_TM_dom"/>
</dbReference>
<evidence type="ECO:0000256" key="7">
    <source>
        <dbReference type="SAM" id="Phobius"/>
    </source>
</evidence>
<evidence type="ECO:0000259" key="8">
    <source>
        <dbReference type="PROSITE" id="PS50893"/>
    </source>
</evidence>
<keyword evidence="3" id="KW-0547">Nucleotide-binding</keyword>
<feature type="domain" description="ABC transmembrane type-1" evidence="9">
    <location>
        <begin position="20"/>
        <end position="299"/>
    </location>
</feature>
<feature type="transmembrane region" description="Helical" evidence="7">
    <location>
        <begin position="20"/>
        <end position="40"/>
    </location>
</feature>
<dbReference type="InterPro" id="IPR027417">
    <property type="entry name" value="P-loop_NTPase"/>
</dbReference>
<dbReference type="Gene3D" id="1.20.1560.10">
    <property type="entry name" value="ABC transporter type 1, transmembrane domain"/>
    <property type="match status" value="1"/>
</dbReference>
<protein>
    <submittedName>
        <fullName evidence="10">Garvicin KS ABC transporter</fullName>
    </submittedName>
</protein>
<feature type="transmembrane region" description="Helical" evidence="7">
    <location>
        <begin position="52"/>
        <end position="78"/>
    </location>
</feature>
<dbReference type="SMART" id="SM00382">
    <property type="entry name" value="AAA"/>
    <property type="match status" value="1"/>
</dbReference>
<evidence type="ECO:0000256" key="5">
    <source>
        <dbReference type="ARBA" id="ARBA00022989"/>
    </source>
</evidence>
<dbReference type="PANTHER" id="PTHR43394:SF1">
    <property type="entry name" value="ATP-BINDING CASSETTE SUB-FAMILY B MEMBER 10, MITOCHONDRIAL"/>
    <property type="match status" value="1"/>
</dbReference>
<evidence type="ECO:0000256" key="1">
    <source>
        <dbReference type="ARBA" id="ARBA00004651"/>
    </source>
</evidence>
<organism evidence="10">
    <name type="scientific">Lactococcus garvieae</name>
    <dbReference type="NCBI Taxonomy" id="1363"/>
    <lineage>
        <taxon>Bacteria</taxon>
        <taxon>Bacillati</taxon>
        <taxon>Bacillota</taxon>
        <taxon>Bacilli</taxon>
        <taxon>Lactobacillales</taxon>
        <taxon>Streptococcaceae</taxon>
        <taxon>Lactococcus</taxon>
    </lineage>
</organism>
<comment type="subcellular location">
    <subcellularLocation>
        <location evidence="1">Cell membrane</location>
        <topology evidence="1">Multi-pass membrane protein</topology>
    </subcellularLocation>
</comment>
<gene>
    <name evidence="10" type="primary">gakT</name>
</gene>
<dbReference type="GO" id="GO:0015421">
    <property type="term" value="F:ABC-type oligopeptide transporter activity"/>
    <property type="evidence" value="ECO:0007669"/>
    <property type="project" value="TreeGrafter"/>
</dbReference>
<dbReference type="SUPFAM" id="SSF90123">
    <property type="entry name" value="ABC transporter transmembrane region"/>
    <property type="match status" value="1"/>
</dbReference>
<dbReference type="Pfam" id="PF00005">
    <property type="entry name" value="ABC_tran"/>
    <property type="match status" value="1"/>
</dbReference>
<dbReference type="GO" id="GO:0016887">
    <property type="term" value="F:ATP hydrolysis activity"/>
    <property type="evidence" value="ECO:0007669"/>
    <property type="project" value="InterPro"/>
</dbReference>
<dbReference type="PANTHER" id="PTHR43394">
    <property type="entry name" value="ATP-DEPENDENT PERMEASE MDL1, MITOCHONDRIAL"/>
    <property type="match status" value="1"/>
</dbReference>
<dbReference type="AlphaFoldDB" id="A0A1B0Z2Q3"/>
<sequence>MKRNIKNIINIVNIKKRTLFLGIIFSLLGTLASLSLPLILKNIIDSLINKNFNIYLVIFLCSLAIFDIIFAGMSIYLLSKVGEEVVLGLRKKIWLKILNSKSDFFEHNSQGELVSRIMDDTKKLMDIFSTDASDFVTGLFTLIGTVVILMTIDPLLTALIFISIPIIVLIVIPLGKSLYKFSIKIQENNAIASEYIVDRVSNIKLIKMSNTLFEELYSGIELFRNIYKINMNRNKIQSVVLPIITLTITSTIIGIVFFGAFRVINGALSPGALFAFVVYIVQVTGPLITILTFWNKLNTAIGSSDRIIDILNYLEEDNIENIEKDSNYSIDYLALDHINFSIDDTKIIKDFSYIFKKGNFYNLLGYSGSGKTTIFNIICKFITPDTGSLYTNHTNNYNIYAWRENISYVSQDISIINGTLKENILYGVKQSYSDEFLLALLQEIGLKKLLKQLPDGLNTKISKNSSLLSGGEKQRIALLRGCLSDKQILLVDEVSSNVDSKNDFRIYSFLKNHNDNKIIIMITHKLSNINNEDPILLLENGKLIASGLKNEVSKSSSLFKELENYYRGNINNEYLMSQD</sequence>
<dbReference type="GO" id="GO:0005524">
    <property type="term" value="F:ATP binding"/>
    <property type="evidence" value="ECO:0007669"/>
    <property type="project" value="UniProtKB-KW"/>
</dbReference>
<keyword evidence="5 7" id="KW-1133">Transmembrane helix</keyword>
<evidence type="ECO:0000256" key="6">
    <source>
        <dbReference type="ARBA" id="ARBA00023136"/>
    </source>
</evidence>
<dbReference type="PROSITE" id="PS50929">
    <property type="entry name" value="ABC_TM1F"/>
    <property type="match status" value="1"/>
</dbReference>
<feature type="transmembrane region" description="Helical" evidence="7">
    <location>
        <begin position="239"/>
        <end position="261"/>
    </location>
</feature>
<feature type="transmembrane region" description="Helical" evidence="7">
    <location>
        <begin position="273"/>
        <end position="294"/>
    </location>
</feature>
<keyword evidence="4" id="KW-0067">ATP-binding</keyword>
<evidence type="ECO:0000256" key="2">
    <source>
        <dbReference type="ARBA" id="ARBA00022692"/>
    </source>
</evidence>
<feature type="transmembrane region" description="Helical" evidence="7">
    <location>
        <begin position="132"/>
        <end position="152"/>
    </location>
</feature>
<evidence type="ECO:0000256" key="3">
    <source>
        <dbReference type="ARBA" id="ARBA00022741"/>
    </source>
</evidence>
<evidence type="ECO:0000259" key="9">
    <source>
        <dbReference type="PROSITE" id="PS50929"/>
    </source>
</evidence>
<name>A0A1B0Z2Q3_9LACT</name>
<dbReference type="InterPro" id="IPR003593">
    <property type="entry name" value="AAA+_ATPase"/>
</dbReference>
<dbReference type="InterPro" id="IPR003439">
    <property type="entry name" value="ABC_transporter-like_ATP-bd"/>
</dbReference>
<dbReference type="InterPro" id="IPR039421">
    <property type="entry name" value="Type_1_exporter"/>
</dbReference>
<evidence type="ECO:0000313" key="10">
    <source>
        <dbReference type="EMBL" id="ANO58553.1"/>
    </source>
</evidence>
<dbReference type="GO" id="GO:0005886">
    <property type="term" value="C:plasma membrane"/>
    <property type="evidence" value="ECO:0007669"/>
    <property type="project" value="UniProtKB-SubCell"/>
</dbReference>
<dbReference type="CDD" id="cd18551">
    <property type="entry name" value="ABC_6TM_LmrA_like"/>
    <property type="match status" value="1"/>
</dbReference>
<dbReference type="Pfam" id="PF00664">
    <property type="entry name" value="ABC_membrane"/>
    <property type="match status" value="1"/>
</dbReference>
<feature type="transmembrane region" description="Helical" evidence="7">
    <location>
        <begin position="158"/>
        <end position="175"/>
    </location>
</feature>
<reference evidence="10" key="1">
    <citation type="journal article" date="2016" name="Appl. Environ. Microbiol.">
        <title>Novel Group of Leaderless Multipeptide Bacteriocins from Gram-Positive Bacteria.</title>
        <authorList>
            <person name="Ovchinnikov K.V."/>
            <person name="Chi H."/>
            <person name="Mehmeti I."/>
            <person name="Holo H."/>
            <person name="Nes I.F."/>
            <person name="Diep D.B."/>
        </authorList>
    </citation>
    <scope>NUCLEOTIDE SEQUENCE</scope>
    <source>
        <strain evidence="10">KS1546</strain>
    </source>
</reference>
<keyword evidence="2 7" id="KW-0812">Transmembrane</keyword>
<dbReference type="RefSeq" id="WP_107106223.1">
    <property type="nucleotide sequence ID" value="NZ_JBIUDD010000020.1"/>
</dbReference>
<proteinExistence type="predicted"/>
<dbReference type="SUPFAM" id="SSF52540">
    <property type="entry name" value="P-loop containing nucleoside triphosphate hydrolases"/>
    <property type="match status" value="1"/>
</dbReference>
<accession>A0A1B0Z2Q3</accession>
<dbReference type="PROSITE" id="PS50893">
    <property type="entry name" value="ABC_TRANSPORTER_2"/>
    <property type="match status" value="1"/>
</dbReference>
<dbReference type="EMBL" id="KU821057">
    <property type="protein sequence ID" value="ANO58553.1"/>
    <property type="molecule type" value="Genomic_DNA"/>
</dbReference>
<evidence type="ECO:0000256" key="4">
    <source>
        <dbReference type="ARBA" id="ARBA00022840"/>
    </source>
</evidence>
<keyword evidence="6 7" id="KW-0472">Membrane</keyword>
<dbReference type="GO" id="GO:0090374">
    <property type="term" value="P:oligopeptide export from mitochondrion"/>
    <property type="evidence" value="ECO:0007669"/>
    <property type="project" value="TreeGrafter"/>
</dbReference>